<dbReference type="PANTHER" id="PTHR43861">
    <property type="entry name" value="TRANS-ACONITATE 2-METHYLTRANSFERASE-RELATED"/>
    <property type="match status" value="1"/>
</dbReference>
<keyword evidence="1" id="KW-0808">Transferase</keyword>
<dbReference type="Proteomes" id="UP001214530">
    <property type="component" value="Chromosome"/>
</dbReference>
<dbReference type="InterPro" id="IPR029063">
    <property type="entry name" value="SAM-dependent_MTases_sf"/>
</dbReference>
<dbReference type="SUPFAM" id="SSF53335">
    <property type="entry name" value="S-adenosyl-L-methionine-dependent methyltransferases"/>
    <property type="match status" value="1"/>
</dbReference>
<evidence type="ECO:0000256" key="1">
    <source>
        <dbReference type="ARBA" id="ARBA00022679"/>
    </source>
</evidence>
<keyword evidence="3" id="KW-0489">Methyltransferase</keyword>
<reference evidence="3" key="1">
    <citation type="submission" date="2023-03" db="EMBL/GenBank/DDBJ databases">
        <title>Andean soil-derived lignocellulolytic bacterial consortium as a source of novel taxa and putative plastic-active enzymes.</title>
        <authorList>
            <person name="Diaz-Garcia L."/>
            <person name="Chuvochina M."/>
            <person name="Feuerriegel G."/>
            <person name="Bunk B."/>
            <person name="Sproer C."/>
            <person name="Streit W.R."/>
            <person name="Rodriguez L.M."/>
            <person name="Overmann J."/>
            <person name="Jimenez D.J."/>
        </authorList>
    </citation>
    <scope>NUCLEOTIDE SEQUENCE</scope>
    <source>
        <strain evidence="3">MAG 3858</strain>
    </source>
</reference>
<dbReference type="EMBL" id="CP119313">
    <property type="protein sequence ID" value="WEK20842.1"/>
    <property type="molecule type" value="Genomic_DNA"/>
</dbReference>
<dbReference type="GO" id="GO:0008168">
    <property type="term" value="F:methyltransferase activity"/>
    <property type="evidence" value="ECO:0007669"/>
    <property type="project" value="UniProtKB-KW"/>
</dbReference>
<dbReference type="GO" id="GO:0032259">
    <property type="term" value="P:methylation"/>
    <property type="evidence" value="ECO:0007669"/>
    <property type="project" value="UniProtKB-KW"/>
</dbReference>
<dbReference type="Gene3D" id="3.40.50.150">
    <property type="entry name" value="Vaccinia Virus protein VP39"/>
    <property type="match status" value="1"/>
</dbReference>
<evidence type="ECO:0000313" key="4">
    <source>
        <dbReference type="Proteomes" id="UP001214530"/>
    </source>
</evidence>
<organism evidence="3 4">
    <name type="scientific">Candidatus Pedobacter colombiensis</name>
    <dbReference type="NCBI Taxonomy" id="3121371"/>
    <lineage>
        <taxon>Bacteria</taxon>
        <taxon>Pseudomonadati</taxon>
        <taxon>Bacteroidota</taxon>
        <taxon>Sphingobacteriia</taxon>
        <taxon>Sphingobacteriales</taxon>
        <taxon>Sphingobacteriaceae</taxon>
        <taxon>Pedobacter</taxon>
    </lineage>
</organism>
<feature type="domain" description="Methyltransferase" evidence="2">
    <location>
        <begin position="65"/>
        <end position="155"/>
    </location>
</feature>
<evidence type="ECO:0000259" key="2">
    <source>
        <dbReference type="Pfam" id="PF13649"/>
    </source>
</evidence>
<dbReference type="AlphaFoldDB" id="A0AAJ5WA47"/>
<dbReference type="InterPro" id="IPR041698">
    <property type="entry name" value="Methyltransf_25"/>
</dbReference>
<dbReference type="CDD" id="cd02440">
    <property type="entry name" value="AdoMet_MTases"/>
    <property type="match status" value="1"/>
</dbReference>
<sequence length="238" mass="27561">MLVDTSRRSDDPELMDDFLLEGEVLRKALDKIASINRLLGGNKVTLQGVEWLLKSKSSDTVEITILDVGCGNGDMLRALSNYARKKKLNLKLVGMDANYFTIKHAEQLSANYPDISYVCANIFEEIKQERLYDVILCTLTLHHFKDDEIKTLMSGLKEQSALGIVVNDLHRNVLAYYLFTALCFVFRLNHMSRNDGLVSILRGFKRQELHDFSKQLSFNNYVLKWKWAFRYQWIIRTI</sequence>
<dbReference type="Pfam" id="PF13649">
    <property type="entry name" value="Methyltransf_25"/>
    <property type="match status" value="1"/>
</dbReference>
<accession>A0AAJ5WA47</accession>
<proteinExistence type="predicted"/>
<protein>
    <submittedName>
        <fullName evidence="3">Methyltransferase domain-containing protein</fullName>
    </submittedName>
</protein>
<name>A0AAJ5WA47_9SPHI</name>
<evidence type="ECO:0000313" key="3">
    <source>
        <dbReference type="EMBL" id="WEK20842.1"/>
    </source>
</evidence>
<gene>
    <name evidence="3" type="ORF">P0Y49_06795</name>
</gene>